<dbReference type="PANTHER" id="PTHR45640">
    <property type="entry name" value="HEAT SHOCK PROTEIN HSP-12.2-RELATED"/>
    <property type="match status" value="1"/>
</dbReference>
<dbReference type="PROSITE" id="PS01031">
    <property type="entry name" value="SHSP"/>
    <property type="match status" value="1"/>
</dbReference>
<protein>
    <submittedName>
        <fullName evidence="7">SHSP domain-containing protein</fullName>
    </submittedName>
</protein>
<dbReference type="GO" id="GO:0005634">
    <property type="term" value="C:nucleus"/>
    <property type="evidence" value="ECO:0007669"/>
    <property type="project" value="TreeGrafter"/>
</dbReference>
<dbReference type="GO" id="GO:0009408">
    <property type="term" value="P:response to heat"/>
    <property type="evidence" value="ECO:0007669"/>
    <property type="project" value="TreeGrafter"/>
</dbReference>
<evidence type="ECO:0000313" key="7">
    <source>
        <dbReference type="WBParaSite" id="TCNE_0000593501-mRNA-1"/>
    </source>
</evidence>
<evidence type="ECO:0000313" key="6">
    <source>
        <dbReference type="Proteomes" id="UP000050794"/>
    </source>
</evidence>
<dbReference type="WBParaSite" id="TCNE_0000593501-mRNA-1">
    <property type="protein sequence ID" value="TCNE_0000593501-mRNA-1"/>
    <property type="gene ID" value="TCNE_0000593501"/>
</dbReference>
<evidence type="ECO:0000259" key="4">
    <source>
        <dbReference type="PROSITE" id="PS01031"/>
    </source>
</evidence>
<keyword evidence="1" id="KW-0346">Stress response</keyword>
<proteinExistence type="inferred from homology"/>
<dbReference type="GO" id="GO:0042026">
    <property type="term" value="P:protein refolding"/>
    <property type="evidence" value="ECO:0007669"/>
    <property type="project" value="TreeGrafter"/>
</dbReference>
<dbReference type="EMBL" id="UYWY01019411">
    <property type="protein sequence ID" value="VDM37193.1"/>
    <property type="molecule type" value="Genomic_DNA"/>
</dbReference>
<feature type="domain" description="SHSP" evidence="4">
    <location>
        <begin position="113"/>
        <end position="207"/>
    </location>
</feature>
<dbReference type="InterPro" id="IPR001436">
    <property type="entry name" value="Alpha-crystallin/sHSP_animal"/>
</dbReference>
<name>A0A183UBR5_TOXCA</name>
<dbReference type="GO" id="GO:0051082">
    <property type="term" value="F:unfolded protein binding"/>
    <property type="evidence" value="ECO:0007669"/>
    <property type="project" value="TreeGrafter"/>
</dbReference>
<comment type="similarity">
    <text evidence="2 3">Belongs to the small heat shock protein (HSP20) family.</text>
</comment>
<dbReference type="CDD" id="cd06526">
    <property type="entry name" value="metazoan_ACD"/>
    <property type="match status" value="1"/>
</dbReference>
<evidence type="ECO:0000313" key="5">
    <source>
        <dbReference type="EMBL" id="VDM37193.1"/>
    </source>
</evidence>
<evidence type="ECO:0000256" key="3">
    <source>
        <dbReference type="RuleBase" id="RU003616"/>
    </source>
</evidence>
<dbReference type="AlphaFoldDB" id="A0A183UBR5"/>
<accession>A0A183UBR5</accession>
<dbReference type="SUPFAM" id="SSF49764">
    <property type="entry name" value="HSP20-like chaperones"/>
    <property type="match status" value="1"/>
</dbReference>
<dbReference type="GO" id="GO:0005737">
    <property type="term" value="C:cytoplasm"/>
    <property type="evidence" value="ECO:0007669"/>
    <property type="project" value="TreeGrafter"/>
</dbReference>
<dbReference type="InterPro" id="IPR008978">
    <property type="entry name" value="HSP20-like_chaperone"/>
</dbReference>
<sequence length="207" mass="23316">MKTVICSLELSRTKNQGILCYQRELIVFDPLLGDARKVTPESKENENNIGFSGDRVNKMRYCEASGSSAQAMSMNRPDETPRRVPMLRRSSLGDHSQPSFHGHGVYLDWIDIATLSATHHPVSRLDFYGGSELKIDLDVSQFRREDISVKLCGNLLIIEGTHETRTENMCTVERRFVRKFEIPACIHYGTVSSKLSPAGVLRITVSK</sequence>
<evidence type="ECO:0000256" key="2">
    <source>
        <dbReference type="PROSITE-ProRule" id="PRU00285"/>
    </source>
</evidence>
<gene>
    <name evidence="5" type="ORF">TCNE_LOCUS5935</name>
</gene>
<dbReference type="InterPro" id="IPR002068">
    <property type="entry name" value="A-crystallin/Hsp20_dom"/>
</dbReference>
<dbReference type="Proteomes" id="UP000050794">
    <property type="component" value="Unassembled WGS sequence"/>
</dbReference>
<reference evidence="7" key="1">
    <citation type="submission" date="2016-06" db="UniProtKB">
        <authorList>
            <consortium name="WormBaseParasite"/>
        </authorList>
    </citation>
    <scope>IDENTIFICATION</scope>
</reference>
<dbReference type="Gene3D" id="2.60.40.790">
    <property type="match status" value="1"/>
</dbReference>
<dbReference type="PANTHER" id="PTHR45640:SF13">
    <property type="entry name" value="HEAT SHOCK PROTEIN 22-RELATED"/>
    <property type="match status" value="1"/>
</dbReference>
<reference evidence="5 6" key="2">
    <citation type="submission" date="2018-11" db="EMBL/GenBank/DDBJ databases">
        <authorList>
            <consortium name="Pathogen Informatics"/>
        </authorList>
    </citation>
    <scope>NUCLEOTIDE SEQUENCE [LARGE SCALE GENOMIC DNA]</scope>
</reference>
<keyword evidence="6" id="KW-1185">Reference proteome</keyword>
<dbReference type="Pfam" id="PF00011">
    <property type="entry name" value="HSP20"/>
    <property type="match status" value="1"/>
</dbReference>
<evidence type="ECO:0000256" key="1">
    <source>
        <dbReference type="ARBA" id="ARBA00023016"/>
    </source>
</evidence>
<organism evidence="6 7">
    <name type="scientific">Toxocara canis</name>
    <name type="common">Canine roundworm</name>
    <dbReference type="NCBI Taxonomy" id="6265"/>
    <lineage>
        <taxon>Eukaryota</taxon>
        <taxon>Metazoa</taxon>
        <taxon>Ecdysozoa</taxon>
        <taxon>Nematoda</taxon>
        <taxon>Chromadorea</taxon>
        <taxon>Rhabditida</taxon>
        <taxon>Spirurina</taxon>
        <taxon>Ascaridomorpha</taxon>
        <taxon>Ascaridoidea</taxon>
        <taxon>Toxocaridae</taxon>
        <taxon>Toxocara</taxon>
    </lineage>
</organism>